<dbReference type="Pfam" id="PF16050">
    <property type="entry name" value="CDC73_N"/>
    <property type="match status" value="1"/>
</dbReference>
<reference evidence="2" key="1">
    <citation type="submission" date="2018-11" db="EMBL/GenBank/DDBJ databases">
        <authorList>
            <consortium name="Pathogen Informatics"/>
        </authorList>
    </citation>
    <scope>NUCLEOTIDE SEQUENCE</scope>
</reference>
<organism evidence="2 3">
    <name type="scientific">Protopolystoma xenopodis</name>
    <dbReference type="NCBI Taxonomy" id="117903"/>
    <lineage>
        <taxon>Eukaryota</taxon>
        <taxon>Metazoa</taxon>
        <taxon>Spiralia</taxon>
        <taxon>Lophotrochozoa</taxon>
        <taxon>Platyhelminthes</taxon>
        <taxon>Monogenea</taxon>
        <taxon>Polyopisthocotylea</taxon>
        <taxon>Polystomatidea</taxon>
        <taxon>Polystomatidae</taxon>
        <taxon>Protopolystoma</taxon>
    </lineage>
</organism>
<feature type="non-terminal residue" evidence="2">
    <location>
        <position position="1"/>
    </location>
</feature>
<evidence type="ECO:0000259" key="1">
    <source>
        <dbReference type="Pfam" id="PF16050"/>
    </source>
</evidence>
<dbReference type="AlphaFoldDB" id="A0A3S5AMQ3"/>
<evidence type="ECO:0000313" key="2">
    <source>
        <dbReference type="EMBL" id="VEL27614.1"/>
    </source>
</evidence>
<dbReference type="OrthoDB" id="6272208at2759"/>
<dbReference type="EMBL" id="CAAALY010088479">
    <property type="protein sequence ID" value="VEL27614.1"/>
    <property type="molecule type" value="Genomic_DNA"/>
</dbReference>
<dbReference type="Proteomes" id="UP000784294">
    <property type="component" value="Unassembled WGS sequence"/>
</dbReference>
<dbReference type="InterPro" id="IPR032041">
    <property type="entry name" value="Cdc73_N"/>
</dbReference>
<protein>
    <recommendedName>
        <fullName evidence="1">Paf1 complex subunit Cdc73 N-terminal domain-containing protein</fullName>
    </recommendedName>
</protein>
<name>A0A3S5AMQ3_9PLAT</name>
<gene>
    <name evidence="2" type="ORF">PXEA_LOCUS21054</name>
</gene>
<evidence type="ECO:0000313" key="3">
    <source>
        <dbReference type="Proteomes" id="UP000784294"/>
    </source>
</evidence>
<comment type="caution">
    <text evidence="2">The sequence shown here is derived from an EMBL/GenBank/DDBJ whole genome shotgun (WGS) entry which is preliminary data.</text>
</comment>
<sequence>MKQSQKDPDYWVSLKKSWTLPLIPERYLMISSETDESVCLEESNQQDLRAKFRAQQQQKTSKGDNFVECGSVHLGIRGPDISTEMGKSELNSALSVSAALDGSLITSDATGYLQRPSFVGQELSQQQQSIISTDDVSLGSTINVRPIEPGVEFMPPGLRSSSFLALDKASVRLIIQRERKWRTRVTVLQSQGKLFYENIVQGILRNATMKENAYPPGYNRGMNIPNAMRTGAGAGNIPYPPIPLVAGSFYPASKNPGQVGTAPISNHVSGGHYPINRIHASNFNQYGHAYPPGSSMALSTGREHGGMSAAPAGPGQLHYSRYDQERFDAGREDDTVGFGIDTMATYHGRALTSMISGAVAAGSVDPNS</sequence>
<proteinExistence type="predicted"/>
<keyword evidence="3" id="KW-1185">Reference proteome</keyword>
<accession>A0A3S5AMQ3</accession>
<feature type="domain" description="Paf1 complex subunit Cdc73 N-terminal" evidence="1">
    <location>
        <begin position="158"/>
        <end position="212"/>
    </location>
</feature>